<keyword evidence="2" id="KW-1133">Transmembrane helix</keyword>
<organism evidence="3 4">
    <name type="scientific">Triparma laevis f. longispina</name>
    <dbReference type="NCBI Taxonomy" id="1714387"/>
    <lineage>
        <taxon>Eukaryota</taxon>
        <taxon>Sar</taxon>
        <taxon>Stramenopiles</taxon>
        <taxon>Ochrophyta</taxon>
        <taxon>Bolidophyceae</taxon>
        <taxon>Parmales</taxon>
        <taxon>Triparmaceae</taxon>
        <taxon>Triparma</taxon>
    </lineage>
</organism>
<dbReference type="OrthoDB" id="189651at2759"/>
<dbReference type="AlphaFoldDB" id="A0A9W7FTR1"/>
<evidence type="ECO:0000313" key="3">
    <source>
        <dbReference type="EMBL" id="GMI17816.1"/>
    </source>
</evidence>
<feature type="compositionally biased region" description="Polar residues" evidence="1">
    <location>
        <begin position="385"/>
        <end position="398"/>
    </location>
</feature>
<proteinExistence type="predicted"/>
<protein>
    <submittedName>
        <fullName evidence="3">Uncharacterized protein</fullName>
    </submittedName>
</protein>
<feature type="transmembrane region" description="Helical" evidence="2">
    <location>
        <begin position="323"/>
        <end position="341"/>
    </location>
</feature>
<evidence type="ECO:0000256" key="1">
    <source>
        <dbReference type="SAM" id="MobiDB-lite"/>
    </source>
</evidence>
<keyword evidence="4" id="KW-1185">Reference proteome</keyword>
<keyword evidence="2" id="KW-0472">Membrane</keyword>
<keyword evidence="2" id="KW-0812">Transmembrane</keyword>
<reference evidence="4" key="1">
    <citation type="journal article" date="2023" name="Commun. Biol.">
        <title>Genome analysis of Parmales, the sister group of diatoms, reveals the evolutionary specialization of diatoms from phago-mixotrophs to photoautotrophs.</title>
        <authorList>
            <person name="Ban H."/>
            <person name="Sato S."/>
            <person name="Yoshikawa S."/>
            <person name="Yamada K."/>
            <person name="Nakamura Y."/>
            <person name="Ichinomiya M."/>
            <person name="Sato N."/>
            <person name="Blanc-Mathieu R."/>
            <person name="Endo H."/>
            <person name="Kuwata A."/>
            <person name="Ogata H."/>
        </authorList>
    </citation>
    <scope>NUCLEOTIDE SEQUENCE [LARGE SCALE GENOMIC DNA]</scope>
    <source>
        <strain evidence="4">NIES 3700</strain>
    </source>
</reference>
<gene>
    <name evidence="3" type="ORF">TrLO_g1778</name>
</gene>
<accession>A0A9W7FTR1</accession>
<dbReference type="EMBL" id="BRXW01000307">
    <property type="protein sequence ID" value="GMI17816.1"/>
    <property type="molecule type" value="Genomic_DNA"/>
</dbReference>
<evidence type="ECO:0000256" key="2">
    <source>
        <dbReference type="SAM" id="Phobius"/>
    </source>
</evidence>
<sequence length="398" mass="45254">MCGLFAFVTFYKLSSSIFSSPSYGTVRGNFYELLTTIVFSLEEVTPQVWSSLRSLCSSRKTIVSILYSEGSSNLVWQKELNDVCHDIILFHQGEVEEGEEWNRQKKHLKMSRIDRLGFLRAWQRESLRSQPKLSSIVEAVIVIDLDLLTLPSNMSLSHAVETVGRSGADDVVCANGHEQWLGLKHYYDSFALVLKDGTWAFPTLTSVKSVIFLLQHNFYRQVSARKAENFAVQSCFGGLAVYNPQVWFNPLCNYAIDESSLKLQQVLDNYSNEQGEVCEHVILHMCLKNLEDENGQEMGLKIGIQPDMQLSRSANIGGWNNPTAIYFALFALLSGCSIMTLRKKFWRTTEGRTTYNFLAKKVRHKDSRDFNTDKKSGSRRKKFQSMPNLQNLMSGSNV</sequence>
<name>A0A9W7FTR1_9STRA</name>
<evidence type="ECO:0000313" key="4">
    <source>
        <dbReference type="Proteomes" id="UP001165122"/>
    </source>
</evidence>
<feature type="region of interest" description="Disordered" evidence="1">
    <location>
        <begin position="368"/>
        <end position="398"/>
    </location>
</feature>
<dbReference type="Proteomes" id="UP001165122">
    <property type="component" value="Unassembled WGS sequence"/>
</dbReference>
<comment type="caution">
    <text evidence="3">The sequence shown here is derived from an EMBL/GenBank/DDBJ whole genome shotgun (WGS) entry which is preliminary data.</text>
</comment>